<gene>
    <name evidence="6" type="ORF">K489DRAFT_376562</name>
</gene>
<dbReference type="SUPFAM" id="SSF56112">
    <property type="entry name" value="Protein kinase-like (PK-like)"/>
    <property type="match status" value="1"/>
</dbReference>
<evidence type="ECO:0000256" key="1">
    <source>
        <dbReference type="ARBA" id="ARBA00037883"/>
    </source>
</evidence>
<keyword evidence="6" id="KW-0808">Transferase</keyword>
<dbReference type="GeneID" id="54361747"/>
<sequence length="429" mass="47767">MSPTPPRASPDPHPPHIDSPRTLRHIPLTFDNANADQSALELVHEICPQWALDDGPIEFIRFTEGITNTLTKAVKRRPGQTKSQIDQDAILLRAYGQGTELLINRERELRAHGLLADVGLAPALLAKFENGLLYRFVEGEVCTPEDLRKPKIYRQVAKRLGQWHGSLPVTPLLTTSPINGHADHKSCNSSAAAKSLRPIPNPWTVMESWLEALPSDTAEQKQRIQVLGGEVAEVTAKLANTPGLLGKDYIFGHCDLLCGNVIVSPRAESGGPTNGHSEDDERPVDFIDYEYAAPSPAAFDLANHFAEWAGLDCEYGAVPTRSQRREFLQHYVASFYAHSPGKETTPAPSDLDKDIDTLFAQVDDFRGIPGLFWGIWALIQAQISEIDFDYASYAELRLSEYWSWKAETDGSRARDGKEIPVRERRWAEE</sequence>
<accession>A0A6J3MGY6</accession>
<dbReference type="GO" id="GO:0006646">
    <property type="term" value="P:phosphatidylethanolamine biosynthetic process"/>
    <property type="evidence" value="ECO:0007669"/>
    <property type="project" value="TreeGrafter"/>
</dbReference>
<dbReference type="PANTHER" id="PTHR22603">
    <property type="entry name" value="CHOLINE/ETHANOALAMINE KINASE"/>
    <property type="match status" value="1"/>
</dbReference>
<dbReference type="PANTHER" id="PTHR22603:SF66">
    <property type="entry name" value="ETHANOLAMINE KINASE"/>
    <property type="match status" value="1"/>
</dbReference>
<dbReference type="GO" id="GO:0005737">
    <property type="term" value="C:cytoplasm"/>
    <property type="evidence" value="ECO:0007669"/>
    <property type="project" value="TreeGrafter"/>
</dbReference>
<evidence type="ECO:0000256" key="2">
    <source>
        <dbReference type="ARBA" id="ARBA00038211"/>
    </source>
</evidence>
<reference evidence="6" key="3">
    <citation type="submission" date="2025-08" db="UniProtKB">
        <authorList>
            <consortium name="RefSeq"/>
        </authorList>
    </citation>
    <scope>IDENTIFICATION</scope>
    <source>
        <strain evidence="6">CBS 342.82</strain>
    </source>
</reference>
<dbReference type="RefSeq" id="XP_033463198.1">
    <property type="nucleotide sequence ID" value="XM_033603947.1"/>
</dbReference>
<organism evidence="6">
    <name type="scientific">Dissoconium aciculare CBS 342.82</name>
    <dbReference type="NCBI Taxonomy" id="1314786"/>
    <lineage>
        <taxon>Eukaryota</taxon>
        <taxon>Fungi</taxon>
        <taxon>Dikarya</taxon>
        <taxon>Ascomycota</taxon>
        <taxon>Pezizomycotina</taxon>
        <taxon>Dothideomycetes</taxon>
        <taxon>Dothideomycetidae</taxon>
        <taxon>Mycosphaerellales</taxon>
        <taxon>Dissoconiaceae</taxon>
        <taxon>Dissoconium</taxon>
    </lineage>
</organism>
<reference evidence="6" key="2">
    <citation type="submission" date="2020-04" db="EMBL/GenBank/DDBJ databases">
        <authorList>
            <consortium name="NCBI Genome Project"/>
        </authorList>
    </citation>
    <scope>NUCLEOTIDE SEQUENCE</scope>
    <source>
        <strain evidence="6">CBS 342.82</strain>
    </source>
</reference>
<reference evidence="6" key="1">
    <citation type="submission" date="2020-01" db="EMBL/GenBank/DDBJ databases">
        <authorList>
            <consortium name="DOE Joint Genome Institute"/>
            <person name="Haridas S."/>
            <person name="Albert R."/>
            <person name="Binder M."/>
            <person name="Bloem J."/>
            <person name="Labutti K."/>
            <person name="Salamov A."/>
            <person name="Andreopoulos B."/>
            <person name="Baker S.E."/>
            <person name="Barry K."/>
            <person name="Bills G."/>
            <person name="Bluhm B.H."/>
            <person name="Cannon C."/>
            <person name="Castanera R."/>
            <person name="Culley D.E."/>
            <person name="Daum C."/>
            <person name="Ezra D."/>
            <person name="Gonzalez J.B."/>
            <person name="Henrissat B."/>
            <person name="Kuo A."/>
            <person name="Liang C."/>
            <person name="Lipzen A."/>
            <person name="Lutzoni F."/>
            <person name="Magnuson J."/>
            <person name="Mondo S."/>
            <person name="Nolan M."/>
            <person name="Ohm R."/>
            <person name="Pangilinan J."/>
            <person name="Park H.-J."/>
            <person name="Ramirez L."/>
            <person name="Alfaro M."/>
            <person name="Sun H."/>
            <person name="Tritt A."/>
            <person name="Yoshinaga Y."/>
            <person name="Zwiers L.-H."/>
            <person name="Turgeon B.G."/>
            <person name="Goodwin S.B."/>
            <person name="Spatafora J.W."/>
            <person name="Crous P.W."/>
            <person name="Grigoriev I.V."/>
        </authorList>
    </citation>
    <scope>NUCLEOTIDE SEQUENCE</scope>
    <source>
        <strain evidence="6">CBS 342.82</strain>
    </source>
</reference>
<evidence type="ECO:0000313" key="5">
    <source>
        <dbReference type="Proteomes" id="UP000504637"/>
    </source>
</evidence>
<dbReference type="CDD" id="cd05157">
    <property type="entry name" value="ETNK_euk"/>
    <property type="match status" value="1"/>
</dbReference>
<feature type="compositionally biased region" description="Pro residues" evidence="4">
    <location>
        <begin position="1"/>
        <end position="12"/>
    </location>
</feature>
<evidence type="ECO:0000313" key="6">
    <source>
        <dbReference type="RefSeq" id="XP_033463198.1"/>
    </source>
</evidence>
<keyword evidence="5" id="KW-1185">Reference proteome</keyword>
<dbReference type="Proteomes" id="UP000504637">
    <property type="component" value="Unplaced"/>
</dbReference>
<dbReference type="OrthoDB" id="10267235at2759"/>
<protein>
    <recommendedName>
        <fullName evidence="3">ethanolamine kinase</fullName>
        <ecNumber evidence="3">2.7.1.82</ecNumber>
    </recommendedName>
</protein>
<dbReference type="AlphaFoldDB" id="A0A6J3MGY6"/>
<name>A0A6J3MGY6_9PEZI</name>
<dbReference type="GO" id="GO:0004305">
    <property type="term" value="F:ethanolamine kinase activity"/>
    <property type="evidence" value="ECO:0007669"/>
    <property type="project" value="UniProtKB-EC"/>
</dbReference>
<proteinExistence type="inferred from homology"/>
<dbReference type="Gene3D" id="3.90.1200.10">
    <property type="match status" value="1"/>
</dbReference>
<dbReference type="InterPro" id="IPR011009">
    <property type="entry name" value="Kinase-like_dom_sf"/>
</dbReference>
<dbReference type="Pfam" id="PF01633">
    <property type="entry name" value="Choline_kinase"/>
    <property type="match status" value="1"/>
</dbReference>
<keyword evidence="6" id="KW-0418">Kinase</keyword>
<comment type="similarity">
    <text evidence="2">Belongs to the choline/ethanolamine kinase family.</text>
</comment>
<evidence type="ECO:0000256" key="4">
    <source>
        <dbReference type="SAM" id="MobiDB-lite"/>
    </source>
</evidence>
<comment type="pathway">
    <text evidence="1">Phospholipid metabolism; phosphatidylethanolamine biosynthesis; phosphatidylethanolamine from ethanolamine: step 1/3.</text>
</comment>
<feature type="region of interest" description="Disordered" evidence="4">
    <location>
        <begin position="1"/>
        <end position="22"/>
    </location>
</feature>
<dbReference type="EC" id="2.7.1.82" evidence="3"/>
<evidence type="ECO:0000256" key="3">
    <source>
        <dbReference type="ARBA" id="ARBA00038874"/>
    </source>
</evidence>